<comment type="similarity">
    <text evidence="1">Belongs to the inositol monophosphatase superfamily.</text>
</comment>
<evidence type="ECO:0000256" key="2">
    <source>
        <dbReference type="PIRSR" id="PIRSR600760-2"/>
    </source>
</evidence>
<keyword evidence="2" id="KW-0479">Metal-binding</keyword>
<feature type="binding site" evidence="2">
    <location>
        <position position="82"/>
    </location>
    <ligand>
        <name>Mg(2+)</name>
        <dbReference type="ChEBI" id="CHEBI:18420"/>
        <label>1</label>
        <note>catalytic</note>
    </ligand>
</feature>
<feature type="binding site" evidence="2">
    <location>
        <position position="208"/>
    </location>
    <ligand>
        <name>Mg(2+)</name>
        <dbReference type="ChEBI" id="CHEBI:18420"/>
        <label>1</label>
        <note>catalytic</note>
    </ligand>
</feature>
<reference evidence="3 4" key="1">
    <citation type="submission" date="2017-08" db="EMBL/GenBank/DDBJ databases">
        <title>Infants hospitalized years apart are colonized by the same room-sourced microbial strains.</title>
        <authorList>
            <person name="Brooks B."/>
            <person name="Olm M.R."/>
            <person name="Firek B.A."/>
            <person name="Baker R."/>
            <person name="Thomas B.C."/>
            <person name="Morowitz M.J."/>
            <person name="Banfield J.F."/>
        </authorList>
    </citation>
    <scope>NUCLEOTIDE SEQUENCE [LARGE SCALE GENOMIC DNA]</scope>
    <source>
        <strain evidence="3">S2_009_000_R2_77</strain>
    </source>
</reference>
<comment type="cofactor">
    <cofactor evidence="2">
        <name>Mg(2+)</name>
        <dbReference type="ChEBI" id="CHEBI:18420"/>
    </cofactor>
</comment>
<dbReference type="GO" id="GO:0046872">
    <property type="term" value="F:metal ion binding"/>
    <property type="evidence" value="ECO:0007669"/>
    <property type="project" value="UniProtKB-KW"/>
</dbReference>
<evidence type="ECO:0000313" key="3">
    <source>
        <dbReference type="EMBL" id="PZP20853.1"/>
    </source>
</evidence>
<dbReference type="GO" id="GO:0008934">
    <property type="term" value="F:inositol monophosphate 1-phosphatase activity"/>
    <property type="evidence" value="ECO:0007669"/>
    <property type="project" value="TreeGrafter"/>
</dbReference>
<dbReference type="InterPro" id="IPR000760">
    <property type="entry name" value="Inositol_monophosphatase-like"/>
</dbReference>
<protein>
    <submittedName>
        <fullName evidence="3">Inositol monophosphatase</fullName>
    </submittedName>
</protein>
<organism evidence="3 4">
    <name type="scientific">Pseudomonas kuykendallii</name>
    <dbReference type="NCBI Taxonomy" id="1007099"/>
    <lineage>
        <taxon>Bacteria</taxon>
        <taxon>Pseudomonadati</taxon>
        <taxon>Pseudomonadota</taxon>
        <taxon>Gammaproteobacteria</taxon>
        <taxon>Pseudomonadales</taxon>
        <taxon>Pseudomonadaceae</taxon>
        <taxon>Pseudomonas</taxon>
    </lineage>
</organism>
<accession>A0A2W5CRQ9</accession>
<name>A0A2W5CRQ9_9PSED</name>
<gene>
    <name evidence="3" type="ORF">DI599_21190</name>
</gene>
<comment type="caution">
    <text evidence="3">The sequence shown here is derived from an EMBL/GenBank/DDBJ whole genome shotgun (WGS) entry which is preliminary data.</text>
</comment>
<feature type="binding site" evidence="2">
    <location>
        <position position="79"/>
    </location>
    <ligand>
        <name>Mg(2+)</name>
        <dbReference type="ChEBI" id="CHEBI:18420"/>
        <label>1</label>
        <note>catalytic</note>
    </ligand>
</feature>
<dbReference type="GO" id="GO:0006020">
    <property type="term" value="P:inositol metabolic process"/>
    <property type="evidence" value="ECO:0007669"/>
    <property type="project" value="TreeGrafter"/>
</dbReference>
<dbReference type="GO" id="GO:0007165">
    <property type="term" value="P:signal transduction"/>
    <property type="evidence" value="ECO:0007669"/>
    <property type="project" value="TreeGrafter"/>
</dbReference>
<dbReference type="PANTHER" id="PTHR20854:SF4">
    <property type="entry name" value="INOSITOL-1-MONOPHOSPHATASE-RELATED"/>
    <property type="match status" value="1"/>
</dbReference>
<feature type="binding site" evidence="2">
    <location>
        <position position="63"/>
    </location>
    <ligand>
        <name>Mg(2+)</name>
        <dbReference type="ChEBI" id="CHEBI:18420"/>
        <label>1</label>
        <note>catalytic</note>
    </ligand>
</feature>
<proteinExistence type="inferred from homology"/>
<dbReference type="AlphaFoldDB" id="A0A2W5CRQ9"/>
<evidence type="ECO:0000256" key="1">
    <source>
        <dbReference type="ARBA" id="ARBA00009759"/>
    </source>
</evidence>
<dbReference type="SUPFAM" id="SSF56655">
    <property type="entry name" value="Carbohydrate phosphatase"/>
    <property type="match status" value="1"/>
</dbReference>
<dbReference type="Gene3D" id="3.30.540.10">
    <property type="entry name" value="Fructose-1,6-Bisphosphatase, subunit A, domain 1"/>
    <property type="match status" value="1"/>
</dbReference>
<dbReference type="Gene3D" id="3.40.190.80">
    <property type="match status" value="1"/>
</dbReference>
<dbReference type="EMBL" id="QFOH01000042">
    <property type="protein sequence ID" value="PZP20853.1"/>
    <property type="molecule type" value="Genomic_DNA"/>
</dbReference>
<dbReference type="RefSeq" id="WP_081672160.1">
    <property type="nucleotide sequence ID" value="NZ_QFOH01000042.1"/>
</dbReference>
<evidence type="ECO:0000313" key="4">
    <source>
        <dbReference type="Proteomes" id="UP000249198"/>
    </source>
</evidence>
<dbReference type="PANTHER" id="PTHR20854">
    <property type="entry name" value="INOSITOL MONOPHOSPHATASE"/>
    <property type="match status" value="1"/>
</dbReference>
<keyword evidence="2" id="KW-0460">Magnesium</keyword>
<sequence length="266" mass="28079">MSCVELLAPVTKCVQLAGKLLAAEWKRSGGPRGSGDKASVDTEIEVLLRKSLLELLGCDFWGEETGYHLSGHEYCWVVDPNDGTRDFLLGRQGSAISVGLLRGSRPVLGVVYAPITVDRGPDCIAWAEGCSRVIRNGEEVLSGLQRGPLTSGSQVLMSTAAGSKADLNAELCSPANCCPMPSIAYRLARVAVGDAIAGASLVSVGAHDVVAGHALLTGANGVLLNQDGLPVTYHSVAQMMSVSRRCFGGAPEVCRELANRDWQRLF</sequence>
<dbReference type="Proteomes" id="UP000249198">
    <property type="component" value="Unassembled WGS sequence"/>
</dbReference>
<dbReference type="Pfam" id="PF00459">
    <property type="entry name" value="Inositol_P"/>
    <property type="match status" value="1"/>
</dbReference>